<comment type="similarity">
    <text evidence="2">Belongs to the mitochondrion-specific ribosomal protein mL46 family.</text>
</comment>
<dbReference type="InterPro" id="IPR033650">
    <property type="entry name" value="Ribosomal_mL46_NUDIX"/>
</dbReference>
<keyword evidence="5" id="KW-0496">Mitochondrion</keyword>
<evidence type="ECO:0000256" key="6">
    <source>
        <dbReference type="ARBA" id="ARBA00023274"/>
    </source>
</evidence>
<dbReference type="InterPro" id="IPR021757">
    <property type="entry name" value="Ribosomal_mL46_N"/>
</dbReference>
<organism evidence="10 11">
    <name type="scientific">Pichia californica</name>
    <dbReference type="NCBI Taxonomy" id="460514"/>
    <lineage>
        <taxon>Eukaryota</taxon>
        <taxon>Fungi</taxon>
        <taxon>Dikarya</taxon>
        <taxon>Ascomycota</taxon>
        <taxon>Saccharomycotina</taxon>
        <taxon>Pichiomycetes</taxon>
        <taxon>Pichiales</taxon>
        <taxon>Pichiaceae</taxon>
        <taxon>Pichia</taxon>
    </lineage>
</organism>
<proteinExistence type="inferred from homology"/>
<evidence type="ECO:0000313" key="11">
    <source>
        <dbReference type="Proteomes" id="UP000697127"/>
    </source>
</evidence>
<evidence type="ECO:0000256" key="3">
    <source>
        <dbReference type="ARBA" id="ARBA00022946"/>
    </source>
</evidence>
<feature type="compositionally biased region" description="Basic and acidic residues" evidence="8">
    <location>
        <begin position="118"/>
        <end position="128"/>
    </location>
</feature>
<gene>
    <name evidence="10" type="primary">MRPL17</name>
    <name evidence="10" type="ORF">C6P40_004030</name>
</gene>
<evidence type="ECO:0000259" key="9">
    <source>
        <dbReference type="Pfam" id="PF11788"/>
    </source>
</evidence>
<dbReference type="PANTHER" id="PTHR13124:SF12">
    <property type="entry name" value="LARGE RIBOSOMAL SUBUNIT PROTEIN ML46"/>
    <property type="match status" value="1"/>
</dbReference>
<dbReference type="OrthoDB" id="414075at2759"/>
<dbReference type="InterPro" id="IPR040008">
    <property type="entry name" value="Ribosomal_mL46"/>
</dbReference>
<dbReference type="Pfam" id="PF11788">
    <property type="entry name" value="MRP-L46"/>
    <property type="match status" value="1"/>
</dbReference>
<dbReference type="GO" id="GO:0003735">
    <property type="term" value="F:structural constituent of ribosome"/>
    <property type="evidence" value="ECO:0007669"/>
    <property type="project" value="InterPro"/>
</dbReference>
<keyword evidence="6" id="KW-0687">Ribonucleoprotein</keyword>
<sequence>MMQIRQLTRSFATATTTTTSNIPIKSSLILSRTPIVTQDISEFEKLFYNYQEELERRLMWTFPKWFYFKKGTVAEREFSEAQNYPIPNARGVWFPQGNPDLKHGRDRRFKQEVILPKKHIESDNNNKEEDSDNDFDNVGRPIRANSRITKFDKENDQTSLERKLPRTLYLLVNQNGNWKFPSFNVLSENENSGLHKIAEDGLRIIGGDKINTWSVSNSPAAVIKYDSNNKIIHNTDNNDQLITREFLIKSHIIAGKFDLQKSNNSVSDFKWLVKEEIKDLVDISYYSKIDHLLSDI</sequence>
<keyword evidence="11" id="KW-1185">Reference proteome</keyword>
<dbReference type="EMBL" id="PUHW01000005">
    <property type="protein sequence ID" value="KAG0691218.1"/>
    <property type="molecule type" value="Genomic_DNA"/>
</dbReference>
<protein>
    <recommendedName>
        <fullName evidence="7">Large ribosomal subunit protein mL46</fullName>
    </recommendedName>
</protein>
<comment type="caution">
    <text evidence="10">The sequence shown here is derived from an EMBL/GenBank/DDBJ whole genome shotgun (WGS) entry which is preliminary data.</text>
</comment>
<evidence type="ECO:0000313" key="10">
    <source>
        <dbReference type="EMBL" id="KAG0691218.1"/>
    </source>
</evidence>
<dbReference type="PANTHER" id="PTHR13124">
    <property type="entry name" value="39S RIBOSOMAL PROTEIN L46, MITOCHONDRIAL PRECURSOR-RELATED"/>
    <property type="match status" value="1"/>
</dbReference>
<accession>A0A9P7BIJ1</accession>
<keyword evidence="4 10" id="KW-0689">Ribosomal protein</keyword>
<comment type="subcellular location">
    <subcellularLocation>
        <location evidence="1">Mitochondrion</location>
    </subcellularLocation>
</comment>
<name>A0A9P7BIJ1_9ASCO</name>
<reference evidence="10" key="1">
    <citation type="submission" date="2020-11" db="EMBL/GenBank/DDBJ databases">
        <title>Kefir isolates.</title>
        <authorList>
            <person name="Marcisauskas S."/>
            <person name="Kim Y."/>
            <person name="Blasche S."/>
        </authorList>
    </citation>
    <scope>NUCLEOTIDE SEQUENCE</scope>
    <source>
        <strain evidence="10">Olga-1</strain>
    </source>
</reference>
<evidence type="ECO:0000256" key="8">
    <source>
        <dbReference type="SAM" id="MobiDB-lite"/>
    </source>
</evidence>
<evidence type="ECO:0000256" key="4">
    <source>
        <dbReference type="ARBA" id="ARBA00022980"/>
    </source>
</evidence>
<feature type="region of interest" description="Disordered" evidence="8">
    <location>
        <begin position="114"/>
        <end position="140"/>
    </location>
</feature>
<dbReference type="Gene3D" id="3.90.79.10">
    <property type="entry name" value="Nucleoside Triphosphate Pyrophosphohydrolase"/>
    <property type="match status" value="1"/>
</dbReference>
<evidence type="ECO:0000256" key="5">
    <source>
        <dbReference type="ARBA" id="ARBA00023128"/>
    </source>
</evidence>
<evidence type="ECO:0000256" key="7">
    <source>
        <dbReference type="ARBA" id="ARBA00035190"/>
    </source>
</evidence>
<evidence type="ECO:0000256" key="2">
    <source>
        <dbReference type="ARBA" id="ARBA00009070"/>
    </source>
</evidence>
<dbReference type="Proteomes" id="UP000697127">
    <property type="component" value="Unassembled WGS sequence"/>
</dbReference>
<dbReference type="CDD" id="cd04661">
    <property type="entry name" value="NUDIX_MRP_L46"/>
    <property type="match status" value="1"/>
</dbReference>
<evidence type="ECO:0000256" key="1">
    <source>
        <dbReference type="ARBA" id="ARBA00004173"/>
    </source>
</evidence>
<dbReference type="GO" id="GO:0005762">
    <property type="term" value="C:mitochondrial large ribosomal subunit"/>
    <property type="evidence" value="ECO:0007669"/>
    <property type="project" value="TreeGrafter"/>
</dbReference>
<keyword evidence="3" id="KW-0809">Transit peptide</keyword>
<feature type="domain" description="Large ribosomal subunit protein mL46 N-terminal" evidence="9">
    <location>
        <begin position="24"/>
        <end position="152"/>
    </location>
</feature>
<dbReference type="AlphaFoldDB" id="A0A9P7BIJ1"/>